<dbReference type="GO" id="GO:0035091">
    <property type="term" value="F:phosphatidylinositol binding"/>
    <property type="evidence" value="ECO:0007669"/>
    <property type="project" value="InterPro"/>
</dbReference>
<dbReference type="SUPFAM" id="SSF50044">
    <property type="entry name" value="SH3-domain"/>
    <property type="match status" value="1"/>
</dbReference>
<feature type="region of interest" description="Disordered" evidence="10">
    <location>
        <begin position="172"/>
        <end position="288"/>
    </location>
</feature>
<dbReference type="CDD" id="cd00174">
    <property type="entry name" value="SH3"/>
    <property type="match status" value="1"/>
</dbReference>
<evidence type="ECO:0000313" key="13">
    <source>
        <dbReference type="EMBL" id="TID28967.1"/>
    </source>
</evidence>
<dbReference type="InterPro" id="IPR001452">
    <property type="entry name" value="SH3_domain"/>
</dbReference>
<protein>
    <recommendedName>
        <fullName evidence="3">Class E vacuolar protein-sorting machinery protein HSE1</fullName>
    </recommendedName>
    <alternativeName>
        <fullName evidence="4">Class E vacuolar protein-sorting machinery protein hse1</fullName>
    </alternativeName>
</protein>
<proteinExistence type="inferred from homology"/>
<keyword evidence="7" id="KW-0967">Endosome</keyword>
<comment type="subcellular location">
    <subcellularLocation>
        <location evidence="1">Endosome membrane</location>
        <topology evidence="1">Peripheral membrane protein</topology>
        <orientation evidence="1">Cytoplasmic side</orientation>
    </subcellularLocation>
</comment>
<evidence type="ECO:0000256" key="6">
    <source>
        <dbReference type="ARBA" id="ARBA00022448"/>
    </source>
</evidence>
<keyword evidence="8" id="KW-0653">Protein transport</keyword>
<dbReference type="GO" id="GO:0033565">
    <property type="term" value="C:ESCRT-0 complex"/>
    <property type="evidence" value="ECO:0007669"/>
    <property type="project" value="TreeGrafter"/>
</dbReference>
<dbReference type="PANTHER" id="PTHR45929:SF3">
    <property type="entry name" value="JAK PATHWAY SIGNAL TRANSDUCTION ADAPTOR MOLECULE"/>
    <property type="match status" value="1"/>
</dbReference>
<dbReference type="OrthoDB" id="10255964at2759"/>
<dbReference type="Proteomes" id="UP000307173">
    <property type="component" value="Unassembled WGS sequence"/>
</dbReference>
<evidence type="ECO:0000256" key="3">
    <source>
        <dbReference type="ARBA" id="ARBA00017923"/>
    </source>
</evidence>
<dbReference type="CDD" id="cd16978">
    <property type="entry name" value="VHS_HSE1"/>
    <property type="match status" value="1"/>
</dbReference>
<dbReference type="InterPro" id="IPR050670">
    <property type="entry name" value="STAM"/>
</dbReference>
<evidence type="ECO:0000256" key="4">
    <source>
        <dbReference type="ARBA" id="ARBA00018978"/>
    </source>
</evidence>
<evidence type="ECO:0000256" key="1">
    <source>
        <dbReference type="ARBA" id="ARBA00004125"/>
    </source>
</evidence>
<dbReference type="GO" id="GO:0010008">
    <property type="term" value="C:endosome membrane"/>
    <property type="evidence" value="ECO:0007669"/>
    <property type="project" value="UniProtKB-SubCell"/>
</dbReference>
<comment type="similarity">
    <text evidence="2">Belongs to the STAM family.</text>
</comment>
<organism evidence="13 14">
    <name type="scientific">Pichia inconspicua</name>
    <dbReference type="NCBI Taxonomy" id="52247"/>
    <lineage>
        <taxon>Eukaryota</taxon>
        <taxon>Fungi</taxon>
        <taxon>Dikarya</taxon>
        <taxon>Ascomycota</taxon>
        <taxon>Saccharomycotina</taxon>
        <taxon>Pichiomycetes</taxon>
        <taxon>Pichiales</taxon>
        <taxon>Pichiaceae</taxon>
        <taxon>Pichia</taxon>
    </lineage>
</organism>
<name>A0A4T0X278_9ASCO</name>
<dbReference type="SMART" id="SM00326">
    <property type="entry name" value="SH3"/>
    <property type="match status" value="1"/>
</dbReference>
<dbReference type="Pfam" id="PF00790">
    <property type="entry name" value="VHS"/>
    <property type="match status" value="1"/>
</dbReference>
<evidence type="ECO:0000256" key="7">
    <source>
        <dbReference type="ARBA" id="ARBA00022753"/>
    </source>
</evidence>
<dbReference type="EMBL" id="SELW01000355">
    <property type="protein sequence ID" value="TID28967.1"/>
    <property type="molecule type" value="Genomic_DNA"/>
</dbReference>
<feature type="domain" description="VHS" evidence="12">
    <location>
        <begin position="10"/>
        <end position="141"/>
    </location>
</feature>
<evidence type="ECO:0000259" key="12">
    <source>
        <dbReference type="PROSITE" id="PS50179"/>
    </source>
</evidence>
<evidence type="ECO:0000313" key="14">
    <source>
        <dbReference type="Proteomes" id="UP000307173"/>
    </source>
</evidence>
<dbReference type="Pfam" id="PF00018">
    <property type="entry name" value="SH3_1"/>
    <property type="match status" value="1"/>
</dbReference>
<dbReference type="PANTHER" id="PTHR45929">
    <property type="entry name" value="JAK PATHWAY SIGNAL TRANSDUCTION ADAPTOR MOLECULE"/>
    <property type="match status" value="1"/>
</dbReference>
<dbReference type="PRINTS" id="PR00452">
    <property type="entry name" value="SH3DOMAIN"/>
</dbReference>
<evidence type="ECO:0000256" key="5">
    <source>
        <dbReference type="ARBA" id="ARBA00022443"/>
    </source>
</evidence>
<dbReference type="SUPFAM" id="SSF48464">
    <property type="entry name" value="ENTH/VHS domain"/>
    <property type="match status" value="1"/>
</dbReference>
<evidence type="ECO:0000256" key="9">
    <source>
        <dbReference type="PROSITE-ProRule" id="PRU00192"/>
    </source>
</evidence>
<dbReference type="GO" id="GO:0043130">
    <property type="term" value="F:ubiquitin binding"/>
    <property type="evidence" value="ECO:0007669"/>
    <property type="project" value="InterPro"/>
</dbReference>
<dbReference type="InterPro" id="IPR008942">
    <property type="entry name" value="ENTH_VHS"/>
</dbReference>
<dbReference type="AlphaFoldDB" id="A0A4T0X278"/>
<dbReference type="PROSITE" id="PS50179">
    <property type="entry name" value="VHS"/>
    <property type="match status" value="1"/>
</dbReference>
<dbReference type="Gene3D" id="1.25.40.90">
    <property type="match status" value="1"/>
</dbReference>
<gene>
    <name evidence="13" type="ORF">CANINC_002235</name>
</gene>
<evidence type="ECO:0000256" key="2">
    <source>
        <dbReference type="ARBA" id="ARBA00009666"/>
    </source>
</evidence>
<keyword evidence="5 9" id="KW-0728">SH3 domain</keyword>
<dbReference type="GO" id="GO:0043328">
    <property type="term" value="P:protein transport to vacuole involved in ubiquitin-dependent protein catabolic process via the multivesicular body sorting pathway"/>
    <property type="evidence" value="ECO:0007669"/>
    <property type="project" value="TreeGrafter"/>
</dbReference>
<dbReference type="PROSITE" id="PS50002">
    <property type="entry name" value="SH3"/>
    <property type="match status" value="1"/>
</dbReference>
<feature type="compositionally biased region" description="Low complexity" evidence="10">
    <location>
        <begin position="177"/>
        <end position="261"/>
    </location>
</feature>
<evidence type="ECO:0000256" key="8">
    <source>
        <dbReference type="ARBA" id="ARBA00022927"/>
    </source>
</evidence>
<feature type="compositionally biased region" description="Polar residues" evidence="10">
    <location>
        <begin position="262"/>
        <end position="282"/>
    </location>
</feature>
<keyword evidence="6" id="KW-0813">Transport</keyword>
<reference evidence="13 14" key="1">
    <citation type="journal article" date="2019" name="Front. Genet.">
        <title>Whole-Genome Sequencing of the Opportunistic Yeast Pathogen Candida inconspicua Uncovers Its Hybrid Origin.</title>
        <authorList>
            <person name="Mixao V."/>
            <person name="Hansen A.P."/>
            <person name="Saus E."/>
            <person name="Boekhout T."/>
            <person name="Lass-Florl C."/>
            <person name="Gabaldon T."/>
        </authorList>
    </citation>
    <scope>NUCLEOTIDE SEQUENCE [LARGE SCALE GENOMIC DNA]</scope>
    <source>
        <strain evidence="13 14">CBS 180</strain>
    </source>
</reference>
<evidence type="ECO:0000256" key="10">
    <source>
        <dbReference type="SAM" id="MobiDB-lite"/>
    </source>
</evidence>
<dbReference type="InterPro" id="IPR036028">
    <property type="entry name" value="SH3-like_dom_sf"/>
</dbReference>
<sequence length="478" mass="54382">MSIELLFDKATSPDLQDDDYATLLDIVELVNKNPSSNVTTAIRLLKVKLQSSNANTLLRSITLLDFLAENCGALMKAAIATPDFINDYLLSIIEDSLIHISIKVALTNEIYKLSKSFQSDPSLSIMTSTFNDLKIRHPDLTSQIVDQSTATIASPPNNEEDLLIKKAIEESLKDSQPQHQLQRPPQQLPVQQFQPQYTQQQQPQQQQQQQPQQQQQQQPPQLQQQYTQQQQQQQQQFNQPQQQFPPQQQAQQPQLQPQFTQHSSPLQPQQTMASINSQQQPQLDEDANRPDKVVALFDLSSDDEDTLSFNKNDIITIVEEINQDWLRGCLHGRAGIVPTNYVKKIPKTTHTDLANLIKLLNESFDIESTLSQLMDLSKKINTHTITNAEFQSILVSKNFPSKIQKVEQQKQLLKQILELQNLKILELKTMQSNVENSLNTYQSLISTSNDSMDPTTEQDSSISQFIQTYPDISKLDLN</sequence>
<dbReference type="Gene3D" id="2.30.30.40">
    <property type="entry name" value="SH3 Domains"/>
    <property type="match status" value="1"/>
</dbReference>
<dbReference type="STRING" id="52247.A0A4T0X278"/>
<dbReference type="InterPro" id="IPR002014">
    <property type="entry name" value="VHS_dom"/>
</dbReference>
<comment type="caution">
    <text evidence="13">The sequence shown here is derived from an EMBL/GenBank/DDBJ whole genome shotgun (WGS) entry which is preliminary data.</text>
</comment>
<keyword evidence="14" id="KW-1185">Reference proteome</keyword>
<feature type="domain" description="SH3" evidence="11">
    <location>
        <begin position="288"/>
        <end position="347"/>
    </location>
</feature>
<accession>A0A4T0X278</accession>
<dbReference type="SMART" id="SM00288">
    <property type="entry name" value="VHS"/>
    <property type="match status" value="1"/>
</dbReference>
<dbReference type="InterPro" id="IPR003903">
    <property type="entry name" value="UIM_dom"/>
</dbReference>
<evidence type="ECO:0000259" key="11">
    <source>
        <dbReference type="PROSITE" id="PS50002"/>
    </source>
</evidence>
<dbReference type="PROSITE" id="PS50330">
    <property type="entry name" value="UIM"/>
    <property type="match status" value="1"/>
</dbReference>